<dbReference type="AlphaFoldDB" id="A0A2Z7C1A4"/>
<keyword evidence="1" id="KW-0418">Kinase</keyword>
<dbReference type="GO" id="GO:0016301">
    <property type="term" value="F:kinase activity"/>
    <property type="evidence" value="ECO:0007669"/>
    <property type="project" value="UniProtKB-KW"/>
</dbReference>
<accession>A0A2Z7C1A4</accession>
<keyword evidence="1" id="KW-0808">Transferase</keyword>
<name>A0A2Z7C1A4_9LAMI</name>
<proteinExistence type="predicted"/>
<evidence type="ECO:0000313" key="2">
    <source>
        <dbReference type="Proteomes" id="UP000250235"/>
    </source>
</evidence>
<dbReference type="Proteomes" id="UP000250235">
    <property type="component" value="Unassembled WGS sequence"/>
</dbReference>
<dbReference type="EMBL" id="KV002428">
    <property type="protein sequence ID" value="KZV38055.1"/>
    <property type="molecule type" value="Genomic_DNA"/>
</dbReference>
<keyword evidence="2" id="KW-1185">Reference proteome</keyword>
<sequence length="143" mass="16110">MEMSDDEQSVDELIDADEKMSLDEIILTIPAELPLPSAEREVTKITIGTKIKIPGVDEKTWYLASLPQIPVNDKGKEPLQLKDPIKGKPPQEHYFLICADIDMLALSVIPRGSWGDVARRSYHDPLGKSEIVIPEPQWLWAHD</sequence>
<organism evidence="1 2">
    <name type="scientific">Dorcoceras hygrometricum</name>
    <dbReference type="NCBI Taxonomy" id="472368"/>
    <lineage>
        <taxon>Eukaryota</taxon>
        <taxon>Viridiplantae</taxon>
        <taxon>Streptophyta</taxon>
        <taxon>Embryophyta</taxon>
        <taxon>Tracheophyta</taxon>
        <taxon>Spermatophyta</taxon>
        <taxon>Magnoliopsida</taxon>
        <taxon>eudicotyledons</taxon>
        <taxon>Gunneridae</taxon>
        <taxon>Pentapetalae</taxon>
        <taxon>asterids</taxon>
        <taxon>lamiids</taxon>
        <taxon>Lamiales</taxon>
        <taxon>Gesneriaceae</taxon>
        <taxon>Didymocarpoideae</taxon>
        <taxon>Trichosporeae</taxon>
        <taxon>Loxocarpinae</taxon>
        <taxon>Dorcoceras</taxon>
    </lineage>
</organism>
<reference evidence="1 2" key="1">
    <citation type="journal article" date="2015" name="Proc. Natl. Acad. Sci. U.S.A.">
        <title>The resurrection genome of Boea hygrometrica: A blueprint for survival of dehydration.</title>
        <authorList>
            <person name="Xiao L."/>
            <person name="Yang G."/>
            <person name="Zhang L."/>
            <person name="Yang X."/>
            <person name="Zhao S."/>
            <person name="Ji Z."/>
            <person name="Zhou Q."/>
            <person name="Hu M."/>
            <person name="Wang Y."/>
            <person name="Chen M."/>
            <person name="Xu Y."/>
            <person name="Jin H."/>
            <person name="Xiao X."/>
            <person name="Hu G."/>
            <person name="Bao F."/>
            <person name="Hu Y."/>
            <person name="Wan P."/>
            <person name="Li L."/>
            <person name="Deng X."/>
            <person name="Kuang T."/>
            <person name="Xiang C."/>
            <person name="Zhu J.K."/>
            <person name="Oliver M.J."/>
            <person name="He Y."/>
        </authorList>
    </citation>
    <scope>NUCLEOTIDE SEQUENCE [LARGE SCALE GENOMIC DNA]</scope>
    <source>
        <strain evidence="2">cv. XS01</strain>
    </source>
</reference>
<evidence type="ECO:0000313" key="1">
    <source>
        <dbReference type="EMBL" id="KZV38055.1"/>
    </source>
</evidence>
<gene>
    <name evidence="1" type="ORF">F511_44959</name>
</gene>
<protein>
    <submittedName>
        <fullName evidence="1">Cysteine-rich RLK (Receptor-like protein kinase) 8</fullName>
    </submittedName>
</protein>
<keyword evidence="1" id="KW-0675">Receptor</keyword>